<name>A0AAD9QV18_ACRCE</name>
<feature type="compositionally biased region" description="Polar residues" evidence="1">
    <location>
        <begin position="13"/>
        <end position="24"/>
    </location>
</feature>
<comment type="caution">
    <text evidence="2">The sequence shown here is derived from an EMBL/GenBank/DDBJ whole genome shotgun (WGS) entry which is preliminary data.</text>
</comment>
<protein>
    <submittedName>
        <fullName evidence="2">Uncharacterized protein</fullName>
    </submittedName>
</protein>
<proteinExistence type="predicted"/>
<evidence type="ECO:0000313" key="3">
    <source>
        <dbReference type="Proteomes" id="UP001249851"/>
    </source>
</evidence>
<evidence type="ECO:0000313" key="2">
    <source>
        <dbReference type="EMBL" id="KAK2567897.1"/>
    </source>
</evidence>
<evidence type="ECO:0000256" key="1">
    <source>
        <dbReference type="SAM" id="MobiDB-lite"/>
    </source>
</evidence>
<keyword evidence="3" id="KW-1185">Reference proteome</keyword>
<dbReference type="Proteomes" id="UP001249851">
    <property type="component" value="Unassembled WGS sequence"/>
</dbReference>
<sequence>MTVIDVLNQARQHLNKSTESTPHSSYAAPDLPSMGHPKFDITEDQLKYFKEFSLNCGIFGGVCERKRRPFWKIENGSFWSDVFEKNTVERIQNDVELVKKRVIETDIVRKRKLRKRQRFPTSISEASSEEYAVPVAKRTCQRRTRETINACNEIHGGTRENKSPILDALWLTLVKEATPFHLGKYFSLSNKVMKKALPKVVKESIPTFENSFDNKIRSIRVFYSKGLLSKEKYKSIRLNLSMNTRRSGTKLESFKFLSRVCLPKILPYEKLITFVKSIGVGNVNDFKDFCYDLDADEVVEGAYREL</sequence>
<feature type="region of interest" description="Disordered" evidence="1">
    <location>
        <begin position="13"/>
        <end position="32"/>
    </location>
</feature>
<dbReference type="EMBL" id="JARQWQ010000013">
    <property type="protein sequence ID" value="KAK2567897.1"/>
    <property type="molecule type" value="Genomic_DNA"/>
</dbReference>
<reference evidence="2" key="1">
    <citation type="journal article" date="2023" name="G3 (Bethesda)">
        <title>Whole genome assembly and annotation of the endangered Caribbean coral Acropora cervicornis.</title>
        <authorList>
            <person name="Selwyn J.D."/>
            <person name="Vollmer S.V."/>
        </authorList>
    </citation>
    <scope>NUCLEOTIDE SEQUENCE</scope>
    <source>
        <strain evidence="2">K2</strain>
    </source>
</reference>
<gene>
    <name evidence="2" type="ORF">P5673_007787</name>
</gene>
<accession>A0AAD9QV18</accession>
<organism evidence="2 3">
    <name type="scientific">Acropora cervicornis</name>
    <name type="common">Staghorn coral</name>
    <dbReference type="NCBI Taxonomy" id="6130"/>
    <lineage>
        <taxon>Eukaryota</taxon>
        <taxon>Metazoa</taxon>
        <taxon>Cnidaria</taxon>
        <taxon>Anthozoa</taxon>
        <taxon>Hexacorallia</taxon>
        <taxon>Scleractinia</taxon>
        <taxon>Astrocoeniina</taxon>
        <taxon>Acroporidae</taxon>
        <taxon>Acropora</taxon>
    </lineage>
</organism>
<dbReference type="AlphaFoldDB" id="A0AAD9QV18"/>
<reference evidence="2" key="2">
    <citation type="journal article" date="2023" name="Science">
        <title>Genomic signatures of disease resistance in endangered staghorn corals.</title>
        <authorList>
            <person name="Vollmer S.V."/>
            <person name="Selwyn J.D."/>
            <person name="Despard B.A."/>
            <person name="Roesel C.L."/>
        </authorList>
    </citation>
    <scope>NUCLEOTIDE SEQUENCE</scope>
    <source>
        <strain evidence="2">K2</strain>
    </source>
</reference>